<accession>A0A2V3PSZ9</accession>
<feature type="compositionally biased region" description="Acidic residues" evidence="1">
    <location>
        <begin position="51"/>
        <end position="64"/>
    </location>
</feature>
<dbReference type="EMBL" id="QICL01000006">
    <property type="protein sequence ID" value="PXV65903.1"/>
    <property type="molecule type" value="Genomic_DNA"/>
</dbReference>
<keyword evidence="2" id="KW-0472">Membrane</keyword>
<keyword evidence="2" id="KW-1133">Transmembrane helix</keyword>
<organism evidence="3 4">
    <name type="scientific">Dysgonomonas alginatilytica</name>
    <dbReference type="NCBI Taxonomy" id="1605892"/>
    <lineage>
        <taxon>Bacteria</taxon>
        <taxon>Pseudomonadati</taxon>
        <taxon>Bacteroidota</taxon>
        <taxon>Bacteroidia</taxon>
        <taxon>Bacteroidales</taxon>
        <taxon>Dysgonomonadaceae</taxon>
        <taxon>Dysgonomonas</taxon>
    </lineage>
</organism>
<reference evidence="3 4" key="1">
    <citation type="submission" date="2018-03" db="EMBL/GenBank/DDBJ databases">
        <title>Genomic Encyclopedia of Archaeal and Bacterial Type Strains, Phase II (KMG-II): from individual species to whole genera.</title>
        <authorList>
            <person name="Goeker M."/>
        </authorList>
    </citation>
    <scope>NUCLEOTIDE SEQUENCE [LARGE SCALE GENOMIC DNA]</scope>
    <source>
        <strain evidence="3 4">DSM 100214</strain>
    </source>
</reference>
<evidence type="ECO:0008006" key="5">
    <source>
        <dbReference type="Google" id="ProtNLM"/>
    </source>
</evidence>
<evidence type="ECO:0000256" key="2">
    <source>
        <dbReference type="SAM" id="Phobius"/>
    </source>
</evidence>
<comment type="caution">
    <text evidence="3">The sequence shown here is derived from an EMBL/GenBank/DDBJ whole genome shotgun (WGS) entry which is preliminary data.</text>
</comment>
<gene>
    <name evidence="3" type="ORF">CLV62_10676</name>
</gene>
<keyword evidence="2" id="KW-0812">Transmembrane</keyword>
<dbReference type="AlphaFoldDB" id="A0A2V3PSZ9"/>
<evidence type="ECO:0000313" key="3">
    <source>
        <dbReference type="EMBL" id="PXV65903.1"/>
    </source>
</evidence>
<keyword evidence="4" id="KW-1185">Reference proteome</keyword>
<protein>
    <recommendedName>
        <fullName evidence="5">Zinc ribbon protein</fullName>
    </recommendedName>
</protein>
<sequence>MSDSKQCPFCGKPITENENICEECKDHMDHQYATDFLDEDDIDNSPKDELQVENDESTEPVSQVEDEPLEEVVSASAEPVKARSKISKGILFIILGSAILVVIGIIGALNIAHTRESDERQEMFWMQCVEENTPLSYSKYLVRYPEGNFVEEAEKRIRTAREAEVQTWEKLRKSSDINAFYAYLSENPKTPHIDQIRIIMDSLSWSTTLKDNTADAYKAYLENIDLGNITGAHKDEAKEKYDYLSQIVVLSGTSLESLKIDLVDFFKKLSENKPKNLLKEFAPKTFYLTGEMSSTEVVSSIAKEYSDKKIKKITYNLLPESLSAKQDNKGIVFVELTVEKEIVYDIKKKKNDKLKQNLLLEINSDKLIRSMKVKGNR</sequence>
<dbReference type="RefSeq" id="WP_110310091.1">
    <property type="nucleotide sequence ID" value="NZ_QICL01000006.1"/>
</dbReference>
<dbReference type="Proteomes" id="UP000247973">
    <property type="component" value="Unassembled WGS sequence"/>
</dbReference>
<feature type="transmembrane region" description="Helical" evidence="2">
    <location>
        <begin position="90"/>
        <end position="112"/>
    </location>
</feature>
<dbReference type="OrthoDB" id="1078822at2"/>
<evidence type="ECO:0000256" key="1">
    <source>
        <dbReference type="SAM" id="MobiDB-lite"/>
    </source>
</evidence>
<name>A0A2V3PSZ9_9BACT</name>
<feature type="region of interest" description="Disordered" evidence="1">
    <location>
        <begin position="37"/>
        <end position="64"/>
    </location>
</feature>
<proteinExistence type="predicted"/>
<evidence type="ECO:0000313" key="4">
    <source>
        <dbReference type="Proteomes" id="UP000247973"/>
    </source>
</evidence>